<accession>A0ABW0TE10</accession>
<organism evidence="2 3">
    <name type="scientific">Sporosarcina soli</name>
    <dbReference type="NCBI Taxonomy" id="334736"/>
    <lineage>
        <taxon>Bacteria</taxon>
        <taxon>Bacillati</taxon>
        <taxon>Bacillota</taxon>
        <taxon>Bacilli</taxon>
        <taxon>Bacillales</taxon>
        <taxon>Caryophanaceae</taxon>
        <taxon>Sporosarcina</taxon>
    </lineage>
</organism>
<feature type="domain" description="Thioredoxin" evidence="1">
    <location>
        <begin position="9"/>
        <end position="96"/>
    </location>
</feature>
<gene>
    <name evidence="2" type="ORF">ACFPRA_00585</name>
</gene>
<keyword evidence="3" id="KW-1185">Reference proteome</keyword>
<dbReference type="InterPro" id="IPR036249">
    <property type="entry name" value="Thioredoxin-like_sf"/>
</dbReference>
<proteinExistence type="predicted"/>
<evidence type="ECO:0000313" key="2">
    <source>
        <dbReference type="EMBL" id="MFC5587403.1"/>
    </source>
</evidence>
<sequence length="112" mass="13008">MKQIGSFKEWLKIIEQNQELLLFVKTDNCSVCDGLYPQVEDLHAMYPIPFYKVNVAEVPEIAGQLSLFTAPVVLLFTNGKEYARFARFVQMEELKRRLGELVERGIKIERID</sequence>
<dbReference type="EMBL" id="JBHSNO010000001">
    <property type="protein sequence ID" value="MFC5587403.1"/>
    <property type="molecule type" value="Genomic_DNA"/>
</dbReference>
<evidence type="ECO:0000259" key="1">
    <source>
        <dbReference type="Pfam" id="PF00085"/>
    </source>
</evidence>
<dbReference type="Gene3D" id="3.40.30.10">
    <property type="entry name" value="Glutaredoxin"/>
    <property type="match status" value="1"/>
</dbReference>
<dbReference type="SUPFAM" id="SSF52833">
    <property type="entry name" value="Thioredoxin-like"/>
    <property type="match status" value="1"/>
</dbReference>
<protein>
    <submittedName>
        <fullName evidence="2">Thioredoxin family protein</fullName>
    </submittedName>
</protein>
<dbReference type="RefSeq" id="WP_381429387.1">
    <property type="nucleotide sequence ID" value="NZ_JBHSNO010000001.1"/>
</dbReference>
<dbReference type="Proteomes" id="UP001596109">
    <property type="component" value="Unassembled WGS sequence"/>
</dbReference>
<dbReference type="InterPro" id="IPR013766">
    <property type="entry name" value="Thioredoxin_domain"/>
</dbReference>
<dbReference type="Pfam" id="PF00085">
    <property type="entry name" value="Thioredoxin"/>
    <property type="match status" value="1"/>
</dbReference>
<comment type="caution">
    <text evidence="2">The sequence shown here is derived from an EMBL/GenBank/DDBJ whole genome shotgun (WGS) entry which is preliminary data.</text>
</comment>
<name>A0ABW0TE10_9BACL</name>
<evidence type="ECO:0000313" key="3">
    <source>
        <dbReference type="Proteomes" id="UP001596109"/>
    </source>
</evidence>
<dbReference type="CDD" id="cd02947">
    <property type="entry name" value="TRX_family"/>
    <property type="match status" value="1"/>
</dbReference>
<reference evidence="3" key="1">
    <citation type="journal article" date="2019" name="Int. J. Syst. Evol. Microbiol.">
        <title>The Global Catalogue of Microorganisms (GCM) 10K type strain sequencing project: providing services to taxonomists for standard genome sequencing and annotation.</title>
        <authorList>
            <consortium name="The Broad Institute Genomics Platform"/>
            <consortium name="The Broad Institute Genome Sequencing Center for Infectious Disease"/>
            <person name="Wu L."/>
            <person name="Ma J."/>
        </authorList>
    </citation>
    <scope>NUCLEOTIDE SEQUENCE [LARGE SCALE GENOMIC DNA]</scope>
    <source>
        <strain evidence="3">CGMCC 4.1434</strain>
    </source>
</reference>